<evidence type="ECO:0000256" key="1">
    <source>
        <dbReference type="ARBA" id="ARBA00004141"/>
    </source>
</evidence>
<protein>
    <submittedName>
        <fullName evidence="15">Uncharacterized protein</fullName>
    </submittedName>
</protein>
<dbReference type="PANTHER" id="PTHR11690">
    <property type="entry name" value="AMILORIDE-SENSITIVE SODIUM CHANNEL-RELATED"/>
    <property type="match status" value="1"/>
</dbReference>
<sequence>MHCHTFRLIMRASPKVLFGLKVLLLLGVIFLLFDSYFDVRDYAEYRTTMETIIRNEPSPFPAVTFCDVSGHNPLQLKEDGSVEFTSTESVTSPARPPSIYYCSFNKQKCDKFQDIRTKSNCFTFNFNDTMIWRQGLPDPQHGLRLLIDGNNTLRVVVHDQGVMPLPAQFGIFAQGGFSTTFRIKSKFIRRLGQPYGACRDFDLLFSGMKYSQEGAAWMLNSTCTYRRGDTPSRRTACARPPVEKALMR</sequence>
<evidence type="ECO:0000313" key="16">
    <source>
        <dbReference type="Proteomes" id="UP001328107"/>
    </source>
</evidence>
<keyword evidence="8 13" id="KW-0406">Ion transport</keyword>
<evidence type="ECO:0000256" key="3">
    <source>
        <dbReference type="ARBA" id="ARBA00022448"/>
    </source>
</evidence>
<evidence type="ECO:0000256" key="7">
    <source>
        <dbReference type="ARBA" id="ARBA00023053"/>
    </source>
</evidence>
<keyword evidence="5 13" id="KW-0812">Transmembrane</keyword>
<evidence type="ECO:0000256" key="11">
    <source>
        <dbReference type="ARBA" id="ARBA00023201"/>
    </source>
</evidence>
<evidence type="ECO:0000313" key="15">
    <source>
        <dbReference type="EMBL" id="GMR44438.1"/>
    </source>
</evidence>
<evidence type="ECO:0000256" key="4">
    <source>
        <dbReference type="ARBA" id="ARBA00022461"/>
    </source>
</evidence>
<dbReference type="Pfam" id="PF00858">
    <property type="entry name" value="ASC"/>
    <property type="match status" value="1"/>
</dbReference>
<dbReference type="EMBL" id="BTRK01000003">
    <property type="protein sequence ID" value="GMR44438.1"/>
    <property type="molecule type" value="Genomic_DNA"/>
</dbReference>
<evidence type="ECO:0000256" key="14">
    <source>
        <dbReference type="SAM" id="Phobius"/>
    </source>
</evidence>
<evidence type="ECO:0000256" key="12">
    <source>
        <dbReference type="ARBA" id="ARBA00023303"/>
    </source>
</evidence>
<evidence type="ECO:0000256" key="6">
    <source>
        <dbReference type="ARBA" id="ARBA00022989"/>
    </source>
</evidence>
<evidence type="ECO:0000256" key="9">
    <source>
        <dbReference type="ARBA" id="ARBA00023136"/>
    </source>
</evidence>
<feature type="transmembrane region" description="Helical" evidence="14">
    <location>
        <begin position="16"/>
        <end position="37"/>
    </location>
</feature>
<evidence type="ECO:0000256" key="8">
    <source>
        <dbReference type="ARBA" id="ARBA00023065"/>
    </source>
</evidence>
<organism evidence="15 16">
    <name type="scientific">Pristionchus mayeri</name>
    <dbReference type="NCBI Taxonomy" id="1317129"/>
    <lineage>
        <taxon>Eukaryota</taxon>
        <taxon>Metazoa</taxon>
        <taxon>Ecdysozoa</taxon>
        <taxon>Nematoda</taxon>
        <taxon>Chromadorea</taxon>
        <taxon>Rhabditida</taxon>
        <taxon>Rhabditina</taxon>
        <taxon>Diplogasteromorpha</taxon>
        <taxon>Diplogasteroidea</taxon>
        <taxon>Neodiplogasteridae</taxon>
        <taxon>Pristionchus</taxon>
    </lineage>
</organism>
<dbReference type="Proteomes" id="UP001328107">
    <property type="component" value="Unassembled WGS sequence"/>
</dbReference>
<evidence type="ECO:0000256" key="5">
    <source>
        <dbReference type="ARBA" id="ARBA00022692"/>
    </source>
</evidence>
<proteinExistence type="inferred from homology"/>
<keyword evidence="9 14" id="KW-0472">Membrane</keyword>
<evidence type="ECO:0000256" key="10">
    <source>
        <dbReference type="ARBA" id="ARBA00023180"/>
    </source>
</evidence>
<dbReference type="GO" id="GO:0005886">
    <property type="term" value="C:plasma membrane"/>
    <property type="evidence" value="ECO:0007669"/>
    <property type="project" value="TreeGrafter"/>
</dbReference>
<dbReference type="InterPro" id="IPR001873">
    <property type="entry name" value="ENaC"/>
</dbReference>
<keyword evidence="11 13" id="KW-0739">Sodium transport</keyword>
<name>A0AAN4ZND4_9BILA</name>
<keyword evidence="7" id="KW-0915">Sodium</keyword>
<comment type="subcellular location">
    <subcellularLocation>
        <location evidence="1">Membrane</location>
        <topology evidence="1">Multi-pass membrane protein</topology>
    </subcellularLocation>
</comment>
<keyword evidence="10" id="KW-0325">Glycoprotein</keyword>
<evidence type="ECO:0000256" key="13">
    <source>
        <dbReference type="RuleBase" id="RU000679"/>
    </source>
</evidence>
<accession>A0AAN4ZND4</accession>
<keyword evidence="3 13" id="KW-0813">Transport</keyword>
<keyword evidence="16" id="KW-1185">Reference proteome</keyword>
<reference evidence="16" key="1">
    <citation type="submission" date="2022-10" db="EMBL/GenBank/DDBJ databases">
        <title>Genome assembly of Pristionchus species.</title>
        <authorList>
            <person name="Yoshida K."/>
            <person name="Sommer R.J."/>
        </authorList>
    </citation>
    <scope>NUCLEOTIDE SEQUENCE [LARGE SCALE GENOMIC DNA]</scope>
    <source>
        <strain evidence="16">RS5460</strain>
    </source>
</reference>
<keyword evidence="6 14" id="KW-1133">Transmembrane helix</keyword>
<dbReference type="GO" id="GO:0015280">
    <property type="term" value="F:ligand-gated sodium channel activity"/>
    <property type="evidence" value="ECO:0007669"/>
    <property type="project" value="TreeGrafter"/>
</dbReference>
<comment type="similarity">
    <text evidence="2 13">Belongs to the amiloride-sensitive sodium channel (TC 1.A.6) family.</text>
</comment>
<dbReference type="PANTHER" id="PTHR11690:SF282">
    <property type="entry name" value="DEGENERIN-LIKE PROTEIN ASIC-1"/>
    <property type="match status" value="1"/>
</dbReference>
<evidence type="ECO:0000256" key="2">
    <source>
        <dbReference type="ARBA" id="ARBA00007193"/>
    </source>
</evidence>
<dbReference type="AlphaFoldDB" id="A0AAN4ZND4"/>
<comment type="caution">
    <text evidence="15">The sequence shown here is derived from an EMBL/GenBank/DDBJ whole genome shotgun (WGS) entry which is preliminary data.</text>
</comment>
<keyword evidence="12 13" id="KW-0407">Ion channel</keyword>
<gene>
    <name evidence="15" type="ORF">PMAYCL1PPCAC_14633</name>
</gene>
<keyword evidence="4 13" id="KW-0894">Sodium channel</keyword>
<dbReference type="Gene3D" id="2.60.470.10">
    <property type="entry name" value="Acid-sensing ion channels like domains"/>
    <property type="match status" value="1"/>
</dbReference>